<evidence type="ECO:0008006" key="3">
    <source>
        <dbReference type="Google" id="ProtNLM"/>
    </source>
</evidence>
<reference evidence="1 2" key="1">
    <citation type="submission" date="2013-12" db="EMBL/GenBank/DDBJ databases">
        <title>Draft genome of the parsitic nematode Ancylostoma duodenale.</title>
        <authorList>
            <person name="Mitreva M."/>
        </authorList>
    </citation>
    <scope>NUCLEOTIDE SEQUENCE [LARGE SCALE GENOMIC DNA]</scope>
    <source>
        <strain evidence="1 2">Zhejiang</strain>
    </source>
</reference>
<organism evidence="1 2">
    <name type="scientific">Ancylostoma duodenale</name>
    <dbReference type="NCBI Taxonomy" id="51022"/>
    <lineage>
        <taxon>Eukaryota</taxon>
        <taxon>Metazoa</taxon>
        <taxon>Ecdysozoa</taxon>
        <taxon>Nematoda</taxon>
        <taxon>Chromadorea</taxon>
        <taxon>Rhabditida</taxon>
        <taxon>Rhabditina</taxon>
        <taxon>Rhabditomorpha</taxon>
        <taxon>Strongyloidea</taxon>
        <taxon>Ancylostomatidae</taxon>
        <taxon>Ancylostomatinae</taxon>
        <taxon>Ancylostoma</taxon>
    </lineage>
</organism>
<accession>A0A0C2BWP3</accession>
<sequence length="106" mass="11684">MADEELKRELVKFGLRPMGRKRAIALLKRIYDEVHPVIDPFTPTVRPLAVEKAGGDTPLASRQAKAKKPRARGKAVAVEPELNCAPVAAMEEQINEKEAVEPENGE</sequence>
<protein>
    <recommendedName>
        <fullName evidence="3">LEM domain-containing protein</fullName>
    </recommendedName>
</protein>
<dbReference type="AlphaFoldDB" id="A0A0C2BWP3"/>
<keyword evidence="2" id="KW-1185">Reference proteome</keyword>
<name>A0A0C2BWP3_9BILA</name>
<evidence type="ECO:0000313" key="1">
    <source>
        <dbReference type="EMBL" id="KIH48363.1"/>
    </source>
</evidence>
<evidence type="ECO:0000313" key="2">
    <source>
        <dbReference type="Proteomes" id="UP000054047"/>
    </source>
</evidence>
<dbReference type="Proteomes" id="UP000054047">
    <property type="component" value="Unassembled WGS sequence"/>
</dbReference>
<dbReference type="EMBL" id="KN760252">
    <property type="protein sequence ID" value="KIH48363.1"/>
    <property type="molecule type" value="Genomic_DNA"/>
</dbReference>
<dbReference type="CDD" id="cd22999">
    <property type="entry name" value="SAP_SLX4"/>
    <property type="match status" value="1"/>
</dbReference>
<dbReference type="OrthoDB" id="5576441at2759"/>
<gene>
    <name evidence="1" type="ORF">ANCDUO_21569</name>
</gene>
<proteinExistence type="predicted"/>